<feature type="transmembrane region" description="Helical" evidence="5">
    <location>
        <begin position="279"/>
        <end position="301"/>
    </location>
</feature>
<name>A0A1I1BG40_9BACT</name>
<evidence type="ECO:0000256" key="3">
    <source>
        <dbReference type="ARBA" id="ARBA00022989"/>
    </source>
</evidence>
<feature type="transmembrane region" description="Helical" evidence="5">
    <location>
        <begin position="210"/>
        <end position="236"/>
    </location>
</feature>
<evidence type="ECO:0000256" key="2">
    <source>
        <dbReference type="ARBA" id="ARBA00022692"/>
    </source>
</evidence>
<feature type="transmembrane region" description="Helical" evidence="5">
    <location>
        <begin position="121"/>
        <end position="142"/>
    </location>
</feature>
<gene>
    <name evidence="7" type="ORF">SAMN04489723_11397</name>
</gene>
<dbReference type="STRING" id="237018.SAMN04489723_11397"/>
<keyword evidence="4 5" id="KW-0472">Membrane</keyword>
<feature type="transmembrane region" description="Helical" evidence="5">
    <location>
        <begin position="357"/>
        <end position="374"/>
    </location>
</feature>
<keyword evidence="7" id="KW-0436">Ligase</keyword>
<evidence type="ECO:0000313" key="7">
    <source>
        <dbReference type="EMBL" id="SFB49241.1"/>
    </source>
</evidence>
<dbReference type="Pfam" id="PF04932">
    <property type="entry name" value="Wzy_C"/>
    <property type="match status" value="1"/>
</dbReference>
<dbReference type="PANTHER" id="PTHR37422">
    <property type="entry name" value="TEICHURONIC ACID BIOSYNTHESIS PROTEIN TUAE"/>
    <property type="match status" value="1"/>
</dbReference>
<dbReference type="PANTHER" id="PTHR37422:SF13">
    <property type="entry name" value="LIPOPOLYSACCHARIDE BIOSYNTHESIS PROTEIN PA4999-RELATED"/>
    <property type="match status" value="1"/>
</dbReference>
<comment type="subcellular location">
    <subcellularLocation>
        <location evidence="1">Membrane</location>
        <topology evidence="1">Multi-pass membrane protein</topology>
    </subcellularLocation>
</comment>
<evidence type="ECO:0000259" key="6">
    <source>
        <dbReference type="Pfam" id="PF04932"/>
    </source>
</evidence>
<evidence type="ECO:0000256" key="1">
    <source>
        <dbReference type="ARBA" id="ARBA00004141"/>
    </source>
</evidence>
<accession>A0A1I1BG40</accession>
<reference evidence="7 8" key="1">
    <citation type="submission" date="2016-10" db="EMBL/GenBank/DDBJ databases">
        <authorList>
            <person name="de Groot N.N."/>
        </authorList>
    </citation>
    <scope>NUCLEOTIDE SEQUENCE [LARGE SCALE GENOMIC DNA]</scope>
    <source>
        <strain evidence="7 8">DSM 23399</strain>
    </source>
</reference>
<dbReference type="GO" id="GO:0016020">
    <property type="term" value="C:membrane"/>
    <property type="evidence" value="ECO:0007669"/>
    <property type="project" value="UniProtKB-SubCell"/>
</dbReference>
<keyword evidence="2 5" id="KW-0812">Transmembrane</keyword>
<evidence type="ECO:0000256" key="4">
    <source>
        <dbReference type="ARBA" id="ARBA00023136"/>
    </source>
</evidence>
<dbReference type="RefSeq" id="WP_092899279.1">
    <property type="nucleotide sequence ID" value="NZ_FOKK01000013.1"/>
</dbReference>
<feature type="transmembrane region" description="Helical" evidence="5">
    <location>
        <begin position="180"/>
        <end position="198"/>
    </location>
</feature>
<feature type="domain" description="O-antigen ligase-related" evidence="6">
    <location>
        <begin position="208"/>
        <end position="338"/>
    </location>
</feature>
<dbReference type="AlphaFoldDB" id="A0A1I1BG40"/>
<keyword evidence="8" id="KW-1185">Reference proteome</keyword>
<dbReference type="InterPro" id="IPR007016">
    <property type="entry name" value="O-antigen_ligase-rel_domated"/>
</dbReference>
<keyword evidence="3 5" id="KW-1133">Transmembrane helix</keyword>
<evidence type="ECO:0000313" key="8">
    <source>
        <dbReference type="Proteomes" id="UP000198790"/>
    </source>
</evidence>
<feature type="transmembrane region" description="Helical" evidence="5">
    <location>
        <begin position="29"/>
        <end position="55"/>
    </location>
</feature>
<dbReference type="GO" id="GO:0016874">
    <property type="term" value="F:ligase activity"/>
    <property type="evidence" value="ECO:0007669"/>
    <property type="project" value="UniProtKB-KW"/>
</dbReference>
<feature type="transmembrane region" description="Helical" evidence="5">
    <location>
        <begin position="242"/>
        <end position="258"/>
    </location>
</feature>
<evidence type="ECO:0000256" key="5">
    <source>
        <dbReference type="SAM" id="Phobius"/>
    </source>
</evidence>
<feature type="transmembrane region" description="Helical" evidence="5">
    <location>
        <begin position="96"/>
        <end position="114"/>
    </location>
</feature>
<feature type="transmembrane region" description="Helical" evidence="5">
    <location>
        <begin position="67"/>
        <end position="84"/>
    </location>
</feature>
<dbReference type="InterPro" id="IPR051533">
    <property type="entry name" value="WaaL-like"/>
</dbReference>
<dbReference type="OrthoDB" id="817058at2"/>
<protein>
    <submittedName>
        <fullName evidence="7">O-antigen ligase</fullName>
    </submittedName>
</protein>
<feature type="transmembrane region" description="Helical" evidence="5">
    <location>
        <begin position="321"/>
        <end position="345"/>
    </location>
</feature>
<dbReference type="EMBL" id="FOKK01000013">
    <property type="protein sequence ID" value="SFB49241.1"/>
    <property type="molecule type" value="Genomic_DNA"/>
</dbReference>
<feature type="transmembrane region" description="Helical" evidence="5">
    <location>
        <begin position="380"/>
        <end position="397"/>
    </location>
</feature>
<sequence length="405" mass="45963">MSAPPITLTNQAAALEGNEWKAISIAESLFLISLISMFLPVKVYPVIFVISSYFFYRETPKLNFCKWSIALAVFSTYAVLSYLINYPGEPLALTNIIKLVINFLFLFFAINWLGCRDNESLISMLDSVLLAVLALSLVQLLIYHQAYDFKLITGSDSSGQASSLYRNSLYYWGLDDKNMFGARIALIGFSFICIPIVLKNRLSIWRILFVFLIGFLSLSRTPIVALLLGVFFLIWISVEKKWKIGLLVLVALALPLILQKVIRVDSLTSSNDGMGIRLVYWKAFFQHFNAISPLGNGFLSAPEFLGSYADFYRGEPHIHNTFLSTYLELGIVGFFSFLAFLVWFIQDCWQKTVNSKLWIALLIPILSIMMILYSGYDNDVVIYLCLIYLIGSLREISFQNIKLSL</sequence>
<organism evidence="7 8">
    <name type="scientific">Algoriphagus aquimarinus</name>
    <dbReference type="NCBI Taxonomy" id="237018"/>
    <lineage>
        <taxon>Bacteria</taxon>
        <taxon>Pseudomonadati</taxon>
        <taxon>Bacteroidota</taxon>
        <taxon>Cytophagia</taxon>
        <taxon>Cytophagales</taxon>
        <taxon>Cyclobacteriaceae</taxon>
        <taxon>Algoriphagus</taxon>
    </lineage>
</organism>
<proteinExistence type="predicted"/>
<dbReference type="Proteomes" id="UP000198790">
    <property type="component" value="Unassembled WGS sequence"/>
</dbReference>